<evidence type="ECO:0000313" key="7">
    <source>
        <dbReference type="EMBL" id="EIM73096.1"/>
    </source>
</evidence>
<dbReference type="Proteomes" id="UP000005551">
    <property type="component" value="Unassembled WGS sequence"/>
</dbReference>
<comment type="similarity">
    <text evidence="1 6">Belongs to the bacterial ribosomal protein bS6 family.</text>
</comment>
<name>I5BU44_9BACT</name>
<dbReference type="GO" id="GO:0005840">
    <property type="term" value="C:ribosome"/>
    <property type="evidence" value="ECO:0007669"/>
    <property type="project" value="UniProtKB-KW"/>
</dbReference>
<dbReference type="InterPro" id="IPR035980">
    <property type="entry name" value="Ribosomal_bS6_sf"/>
</dbReference>
<dbReference type="GO" id="GO:0006412">
    <property type="term" value="P:translation"/>
    <property type="evidence" value="ECO:0007669"/>
    <property type="project" value="UniProtKB-UniRule"/>
</dbReference>
<evidence type="ECO:0000256" key="4">
    <source>
        <dbReference type="ARBA" id="ARBA00035104"/>
    </source>
</evidence>
<dbReference type="NCBIfam" id="TIGR00166">
    <property type="entry name" value="S6"/>
    <property type="match status" value="1"/>
</dbReference>
<comment type="function">
    <text evidence="4 6">Binds together with bS18 to 16S ribosomal RNA.</text>
</comment>
<dbReference type="HAMAP" id="MF_00360">
    <property type="entry name" value="Ribosomal_bS6"/>
    <property type="match status" value="1"/>
</dbReference>
<dbReference type="PANTHER" id="PTHR21011:SF1">
    <property type="entry name" value="SMALL RIBOSOMAL SUBUNIT PROTEIN BS6M"/>
    <property type="match status" value="1"/>
</dbReference>
<gene>
    <name evidence="6 7" type="primary">rpsF</name>
    <name evidence="7" type="ORF">A3SI_18512</name>
</gene>
<dbReference type="EMBL" id="AJYA01000067">
    <property type="protein sequence ID" value="EIM73096.1"/>
    <property type="molecule type" value="Genomic_DNA"/>
</dbReference>
<dbReference type="SUPFAM" id="SSF54995">
    <property type="entry name" value="Ribosomal protein S6"/>
    <property type="match status" value="1"/>
</dbReference>
<dbReference type="GO" id="GO:0003735">
    <property type="term" value="F:structural constituent of ribosome"/>
    <property type="evidence" value="ECO:0007669"/>
    <property type="project" value="InterPro"/>
</dbReference>
<protein>
    <recommendedName>
        <fullName evidence="5 6">Small ribosomal subunit protein bS6</fullName>
    </recommendedName>
</protein>
<comment type="caution">
    <text evidence="7">The sequence shown here is derived from an EMBL/GenBank/DDBJ whole genome shotgun (WGS) entry which is preliminary data.</text>
</comment>
<sequence>MKASGLGLDAFFSYFCGLFKKQLSIMFQRNYETVFILTPVLSDVQMKDTVDKFVNLLKEEGAEIVNVENWGLKKLAYPIQKKTTGFYVMVEFKALPDLIKRFEVELRRDETVMRFLTTVLDKHALAYAERRRKGEFNKKEAKEEQAS</sequence>
<dbReference type="GO" id="GO:0070181">
    <property type="term" value="F:small ribosomal subunit rRNA binding"/>
    <property type="evidence" value="ECO:0007669"/>
    <property type="project" value="TreeGrafter"/>
</dbReference>
<keyword evidence="3 6" id="KW-0687">Ribonucleoprotein</keyword>
<accession>I5BU44</accession>
<dbReference type="Gene3D" id="3.30.70.60">
    <property type="match status" value="1"/>
</dbReference>
<organism evidence="7 8">
    <name type="scientific">Nitritalea halalkaliphila LW7</name>
    <dbReference type="NCBI Taxonomy" id="1189621"/>
    <lineage>
        <taxon>Bacteria</taxon>
        <taxon>Pseudomonadati</taxon>
        <taxon>Bacteroidota</taxon>
        <taxon>Cytophagia</taxon>
        <taxon>Cytophagales</taxon>
        <taxon>Cyclobacteriaceae</taxon>
        <taxon>Nitritalea</taxon>
    </lineage>
</organism>
<keyword evidence="6" id="KW-0694">RNA-binding</keyword>
<evidence type="ECO:0000256" key="5">
    <source>
        <dbReference type="ARBA" id="ARBA00035294"/>
    </source>
</evidence>
<dbReference type="InterPro" id="IPR020814">
    <property type="entry name" value="Ribosomal_S6_plastid/chlpt"/>
</dbReference>
<proteinExistence type="inferred from homology"/>
<evidence type="ECO:0000256" key="1">
    <source>
        <dbReference type="ARBA" id="ARBA00009512"/>
    </source>
</evidence>
<dbReference type="STRING" id="1189621.A3SI_18512"/>
<dbReference type="CDD" id="cd00473">
    <property type="entry name" value="bS6"/>
    <property type="match status" value="1"/>
</dbReference>
<reference evidence="7 8" key="1">
    <citation type="submission" date="2012-05" db="EMBL/GenBank/DDBJ databases">
        <title>Genome sequence of Nitritalea halalkaliphila LW7.</title>
        <authorList>
            <person name="Jangir P.K."/>
            <person name="Singh A."/>
            <person name="Shivaji S."/>
            <person name="Sharma R."/>
        </authorList>
    </citation>
    <scope>NUCLEOTIDE SEQUENCE [LARGE SCALE GENOMIC DNA]</scope>
    <source>
        <strain evidence="7 8">LW7</strain>
    </source>
</reference>
<evidence type="ECO:0000256" key="2">
    <source>
        <dbReference type="ARBA" id="ARBA00022980"/>
    </source>
</evidence>
<dbReference type="Pfam" id="PF01250">
    <property type="entry name" value="Ribosomal_S6"/>
    <property type="match status" value="1"/>
</dbReference>
<dbReference type="GO" id="GO:1990904">
    <property type="term" value="C:ribonucleoprotein complex"/>
    <property type="evidence" value="ECO:0007669"/>
    <property type="project" value="UniProtKB-KW"/>
</dbReference>
<dbReference type="PATRIC" id="fig|1189621.3.peg.3841"/>
<keyword evidence="8" id="KW-1185">Reference proteome</keyword>
<keyword evidence="6" id="KW-0699">rRNA-binding</keyword>
<evidence type="ECO:0000313" key="8">
    <source>
        <dbReference type="Proteomes" id="UP000005551"/>
    </source>
</evidence>
<evidence type="ECO:0000256" key="3">
    <source>
        <dbReference type="ARBA" id="ARBA00023274"/>
    </source>
</evidence>
<keyword evidence="2 6" id="KW-0689">Ribosomal protein</keyword>
<dbReference type="GO" id="GO:0005737">
    <property type="term" value="C:cytoplasm"/>
    <property type="evidence" value="ECO:0007669"/>
    <property type="project" value="UniProtKB-ARBA"/>
</dbReference>
<evidence type="ECO:0000256" key="6">
    <source>
        <dbReference type="HAMAP-Rule" id="MF_00360"/>
    </source>
</evidence>
<dbReference type="AlphaFoldDB" id="I5BU44"/>
<dbReference type="PANTHER" id="PTHR21011">
    <property type="entry name" value="MITOCHONDRIAL 28S RIBOSOMAL PROTEIN S6"/>
    <property type="match status" value="1"/>
</dbReference>
<dbReference type="InterPro" id="IPR014717">
    <property type="entry name" value="Transl_elong_EF1B/ribsomal_bS6"/>
</dbReference>
<dbReference type="InterPro" id="IPR000529">
    <property type="entry name" value="Ribosomal_bS6"/>
</dbReference>